<evidence type="ECO:0000256" key="4">
    <source>
        <dbReference type="ARBA" id="ARBA00022989"/>
    </source>
</evidence>
<dbReference type="PANTHER" id="PTHR22950">
    <property type="entry name" value="AMINO ACID TRANSPORTER"/>
    <property type="match status" value="1"/>
</dbReference>
<feature type="transmembrane region" description="Helical" evidence="7">
    <location>
        <begin position="245"/>
        <end position="264"/>
    </location>
</feature>
<keyword evidence="3 7" id="KW-0812">Transmembrane</keyword>
<dbReference type="Proteomes" id="UP000738349">
    <property type="component" value="Unassembled WGS sequence"/>
</dbReference>
<feature type="transmembrane region" description="Helical" evidence="7">
    <location>
        <begin position="398"/>
        <end position="419"/>
    </location>
</feature>
<feature type="transmembrane region" description="Helical" evidence="7">
    <location>
        <begin position="326"/>
        <end position="346"/>
    </location>
</feature>
<evidence type="ECO:0000256" key="3">
    <source>
        <dbReference type="ARBA" id="ARBA00022692"/>
    </source>
</evidence>
<keyword evidence="10" id="KW-1185">Reference proteome</keyword>
<feature type="transmembrane region" description="Helical" evidence="7">
    <location>
        <begin position="285"/>
        <end position="306"/>
    </location>
</feature>
<dbReference type="GO" id="GO:0015179">
    <property type="term" value="F:L-amino acid transmembrane transporter activity"/>
    <property type="evidence" value="ECO:0007669"/>
    <property type="project" value="TreeGrafter"/>
</dbReference>
<comment type="similarity">
    <text evidence="2">Belongs to the amino acid/polyamine transporter 2 family.</text>
</comment>
<evidence type="ECO:0000259" key="8">
    <source>
        <dbReference type="Pfam" id="PF01490"/>
    </source>
</evidence>
<comment type="subcellular location">
    <subcellularLocation>
        <location evidence="1">Membrane</location>
        <topology evidence="1">Multi-pass membrane protein</topology>
    </subcellularLocation>
</comment>
<keyword evidence="4 7" id="KW-1133">Transmembrane helix</keyword>
<organism evidence="9 10">
    <name type="scientific">Dactylonectria macrodidyma</name>
    <dbReference type="NCBI Taxonomy" id="307937"/>
    <lineage>
        <taxon>Eukaryota</taxon>
        <taxon>Fungi</taxon>
        <taxon>Dikarya</taxon>
        <taxon>Ascomycota</taxon>
        <taxon>Pezizomycotina</taxon>
        <taxon>Sordariomycetes</taxon>
        <taxon>Hypocreomycetidae</taxon>
        <taxon>Hypocreales</taxon>
        <taxon>Nectriaceae</taxon>
        <taxon>Dactylonectria</taxon>
    </lineage>
</organism>
<protein>
    <submittedName>
        <fullName evidence="9">Amino acid transporter</fullName>
    </submittedName>
</protein>
<feature type="transmembrane region" description="Helical" evidence="7">
    <location>
        <begin position="199"/>
        <end position="225"/>
    </location>
</feature>
<name>A0A9P9FE39_9HYPO</name>
<dbReference type="OrthoDB" id="655540at2759"/>
<reference evidence="9" key="1">
    <citation type="journal article" date="2021" name="Nat. Commun.">
        <title>Genetic determinants of endophytism in the Arabidopsis root mycobiome.</title>
        <authorList>
            <person name="Mesny F."/>
            <person name="Miyauchi S."/>
            <person name="Thiergart T."/>
            <person name="Pickel B."/>
            <person name="Atanasova L."/>
            <person name="Karlsson M."/>
            <person name="Huettel B."/>
            <person name="Barry K.W."/>
            <person name="Haridas S."/>
            <person name="Chen C."/>
            <person name="Bauer D."/>
            <person name="Andreopoulos W."/>
            <person name="Pangilinan J."/>
            <person name="LaButti K."/>
            <person name="Riley R."/>
            <person name="Lipzen A."/>
            <person name="Clum A."/>
            <person name="Drula E."/>
            <person name="Henrissat B."/>
            <person name="Kohler A."/>
            <person name="Grigoriev I.V."/>
            <person name="Martin F.M."/>
            <person name="Hacquard S."/>
        </authorList>
    </citation>
    <scope>NUCLEOTIDE SEQUENCE</scope>
    <source>
        <strain evidence="9">MPI-CAGE-AT-0147</strain>
    </source>
</reference>
<feature type="transmembrane region" description="Helical" evidence="7">
    <location>
        <begin position="431"/>
        <end position="453"/>
    </location>
</feature>
<evidence type="ECO:0000313" key="10">
    <source>
        <dbReference type="Proteomes" id="UP000738349"/>
    </source>
</evidence>
<dbReference type="GO" id="GO:0016020">
    <property type="term" value="C:membrane"/>
    <property type="evidence" value="ECO:0007669"/>
    <property type="project" value="UniProtKB-SubCell"/>
</dbReference>
<keyword evidence="5 7" id="KW-0472">Membrane</keyword>
<dbReference type="EMBL" id="JAGMUV010000004">
    <property type="protein sequence ID" value="KAH7161175.1"/>
    <property type="molecule type" value="Genomic_DNA"/>
</dbReference>
<dbReference type="PANTHER" id="PTHR22950:SF8">
    <property type="entry name" value="AMINO ACID TRANSPORTER (EUROFUNG)"/>
    <property type="match status" value="1"/>
</dbReference>
<feature type="domain" description="Amino acid transporter transmembrane" evidence="8">
    <location>
        <begin position="62"/>
        <end position="456"/>
    </location>
</feature>
<sequence>MDHAITTLRGNDAPGKEKMDSSDDAIAPHVSDNVMVGEILNTNGHTDAEKQKIQEGDAHFHRLGWKRLAVVLIVESIALGSLSLPSAFATLGMVAGVILCISLGLIAIYACYVLGKVSLKYPGVAHYADIGRLMWGKFGYYLFSAIFISQLTLVVGSHCLTGKIAFNNITQSDVCSIVFGAVSAIILLLLAIPPSFAEIAILGYVDCASIGLAILITIIATGVQGAQAPGGLSAVNWSAWPKEDLSFSEAFIAVNGIVFAYAFAGAQPSFMQEMHTPKDFIKSTWAVMIVQIAVYTLTGAIIYAFVGQDVQSPALLSAGPVISRVVFGIALPVIFISGSINTTVVCRYIHGNLYKDSVVRYVNTKKGWITWLGLVSIITFLAWIIAEAVPIFSELLSISASLFVSGLSFYFPPLMWFFLLKEGKWYSKENIKSAICNGIVFLVGIIVLVAGTYSTVVELIDKFRSGSINTPFSC</sequence>
<evidence type="ECO:0000256" key="1">
    <source>
        <dbReference type="ARBA" id="ARBA00004141"/>
    </source>
</evidence>
<feature type="region of interest" description="Disordered" evidence="6">
    <location>
        <begin position="1"/>
        <end position="23"/>
    </location>
</feature>
<dbReference type="Pfam" id="PF01490">
    <property type="entry name" value="Aa_trans"/>
    <property type="match status" value="1"/>
</dbReference>
<feature type="transmembrane region" description="Helical" evidence="7">
    <location>
        <begin position="367"/>
        <end position="386"/>
    </location>
</feature>
<dbReference type="InterPro" id="IPR013057">
    <property type="entry name" value="AA_transpt_TM"/>
</dbReference>
<dbReference type="AlphaFoldDB" id="A0A9P9FE39"/>
<feature type="transmembrane region" description="Helical" evidence="7">
    <location>
        <begin position="68"/>
        <end position="88"/>
    </location>
</feature>
<accession>A0A9P9FE39</accession>
<proteinExistence type="inferred from homology"/>
<feature type="transmembrane region" description="Helical" evidence="7">
    <location>
        <begin position="138"/>
        <end position="157"/>
    </location>
</feature>
<feature type="transmembrane region" description="Helical" evidence="7">
    <location>
        <begin position="169"/>
        <end position="192"/>
    </location>
</feature>
<feature type="transmembrane region" description="Helical" evidence="7">
    <location>
        <begin position="94"/>
        <end position="117"/>
    </location>
</feature>
<evidence type="ECO:0000256" key="5">
    <source>
        <dbReference type="ARBA" id="ARBA00023136"/>
    </source>
</evidence>
<evidence type="ECO:0000256" key="2">
    <source>
        <dbReference type="ARBA" id="ARBA00008066"/>
    </source>
</evidence>
<evidence type="ECO:0000256" key="6">
    <source>
        <dbReference type="SAM" id="MobiDB-lite"/>
    </source>
</evidence>
<comment type="caution">
    <text evidence="9">The sequence shown here is derived from an EMBL/GenBank/DDBJ whole genome shotgun (WGS) entry which is preliminary data.</text>
</comment>
<gene>
    <name evidence="9" type="ORF">EDB81DRAFT_335287</name>
</gene>
<evidence type="ECO:0000313" key="9">
    <source>
        <dbReference type="EMBL" id="KAH7161175.1"/>
    </source>
</evidence>
<evidence type="ECO:0000256" key="7">
    <source>
        <dbReference type="SAM" id="Phobius"/>
    </source>
</evidence>